<dbReference type="CDD" id="cd00590">
    <property type="entry name" value="RRM_SF"/>
    <property type="match status" value="1"/>
</dbReference>
<dbReference type="PANTHER" id="PTHR19965:SF82">
    <property type="entry name" value="THO COMPLEX SUBUNIT 4"/>
    <property type="match status" value="1"/>
</dbReference>
<gene>
    <name evidence="5" type="ORF">AZE42_02905</name>
</gene>
<dbReference type="InterPro" id="IPR035979">
    <property type="entry name" value="RBD_domain_sf"/>
</dbReference>
<evidence type="ECO:0000313" key="6">
    <source>
        <dbReference type="Proteomes" id="UP000183567"/>
    </source>
</evidence>
<feature type="compositionally biased region" description="Polar residues" evidence="3">
    <location>
        <begin position="58"/>
        <end position="68"/>
    </location>
</feature>
<feature type="region of interest" description="Disordered" evidence="3">
    <location>
        <begin position="1"/>
        <end position="78"/>
    </location>
</feature>
<dbReference type="OrthoDB" id="6159137at2759"/>
<feature type="region of interest" description="Disordered" evidence="3">
    <location>
        <begin position="232"/>
        <end position="279"/>
    </location>
</feature>
<feature type="compositionally biased region" description="Basic residues" evidence="3">
    <location>
        <begin position="253"/>
        <end position="267"/>
    </location>
</feature>
<dbReference type="InterPro" id="IPR012677">
    <property type="entry name" value="Nucleotide-bd_a/b_plait_sf"/>
</dbReference>
<proteinExistence type="predicted"/>
<evidence type="ECO:0000313" key="5">
    <source>
        <dbReference type="EMBL" id="OJA12882.1"/>
    </source>
</evidence>
<dbReference type="SMART" id="SM00360">
    <property type="entry name" value="RRM"/>
    <property type="match status" value="1"/>
</dbReference>
<accession>A0A1J8QTV0</accession>
<evidence type="ECO:0000259" key="4">
    <source>
        <dbReference type="PROSITE" id="PS50102"/>
    </source>
</evidence>
<protein>
    <recommendedName>
        <fullName evidence="4">RRM domain-containing protein</fullName>
    </recommendedName>
</protein>
<dbReference type="PROSITE" id="PS50102">
    <property type="entry name" value="RRM"/>
    <property type="match status" value="1"/>
</dbReference>
<dbReference type="GO" id="GO:0005634">
    <property type="term" value="C:nucleus"/>
    <property type="evidence" value="ECO:0007669"/>
    <property type="project" value="TreeGrafter"/>
</dbReference>
<sequence>MSLLERLSVPMDGVPSIGPIRSKSGSRSSPYHRTSRPPKGDPEAQWSHDLYEDPDRPSLSSRLTSNAAQPRKPESRLAQRALRDATGESKGLSIKGAGSAPSGNVVEVKGLVRGTTAADVEAIFKRCGTIISSEMASAKASENVIVRLTFKQPAHADAAVAKFNGQPADGKILQVNIVGTKAVGLSGRLAGPDFVVDDSVDILMEGGDEGSSKMRSDSILASDPRATVLVVPPGVDPKQYGQHTNSRPDAQKWHRGGRGRGRGRGRRGGGGGGAGMDVD</sequence>
<feature type="domain" description="RRM" evidence="4">
    <location>
        <begin position="104"/>
        <end position="180"/>
    </location>
</feature>
<dbReference type="Proteomes" id="UP000183567">
    <property type="component" value="Unassembled WGS sequence"/>
</dbReference>
<dbReference type="EMBL" id="LVVM01004461">
    <property type="protein sequence ID" value="OJA12882.1"/>
    <property type="molecule type" value="Genomic_DNA"/>
</dbReference>
<dbReference type="STRING" id="180088.A0A1J8QTV0"/>
<evidence type="ECO:0000256" key="1">
    <source>
        <dbReference type="ARBA" id="ARBA00022884"/>
    </source>
</evidence>
<dbReference type="Pfam" id="PF00076">
    <property type="entry name" value="RRM_1"/>
    <property type="match status" value="1"/>
</dbReference>
<comment type="caution">
    <text evidence="5">The sequence shown here is derived from an EMBL/GenBank/DDBJ whole genome shotgun (WGS) entry which is preliminary data.</text>
</comment>
<organism evidence="5 6">
    <name type="scientific">Rhizopogon vesiculosus</name>
    <dbReference type="NCBI Taxonomy" id="180088"/>
    <lineage>
        <taxon>Eukaryota</taxon>
        <taxon>Fungi</taxon>
        <taxon>Dikarya</taxon>
        <taxon>Basidiomycota</taxon>
        <taxon>Agaricomycotina</taxon>
        <taxon>Agaricomycetes</taxon>
        <taxon>Agaricomycetidae</taxon>
        <taxon>Boletales</taxon>
        <taxon>Suillineae</taxon>
        <taxon>Rhizopogonaceae</taxon>
        <taxon>Rhizopogon</taxon>
    </lineage>
</organism>
<dbReference type="InterPro" id="IPR051229">
    <property type="entry name" value="ALYREF_mRNA_export"/>
</dbReference>
<evidence type="ECO:0000256" key="2">
    <source>
        <dbReference type="PROSITE-ProRule" id="PRU00176"/>
    </source>
</evidence>
<dbReference type="SUPFAM" id="SSF54928">
    <property type="entry name" value="RNA-binding domain, RBD"/>
    <property type="match status" value="1"/>
</dbReference>
<evidence type="ECO:0000256" key="3">
    <source>
        <dbReference type="SAM" id="MobiDB-lite"/>
    </source>
</evidence>
<keyword evidence="1 2" id="KW-0694">RNA-binding</keyword>
<dbReference type="InterPro" id="IPR000504">
    <property type="entry name" value="RRM_dom"/>
</dbReference>
<keyword evidence="6" id="KW-1185">Reference proteome</keyword>
<dbReference type="GO" id="GO:0006406">
    <property type="term" value="P:mRNA export from nucleus"/>
    <property type="evidence" value="ECO:0007669"/>
    <property type="project" value="TreeGrafter"/>
</dbReference>
<name>A0A1J8QTV0_9AGAM</name>
<feature type="compositionally biased region" description="Gly residues" evidence="3">
    <location>
        <begin position="268"/>
        <end position="279"/>
    </location>
</feature>
<reference evidence="5 6" key="1">
    <citation type="submission" date="2016-03" db="EMBL/GenBank/DDBJ databases">
        <title>Comparative genomics of the ectomycorrhizal sister species Rhizopogon vinicolor and Rhizopogon vesiculosus (Basidiomycota: Boletales) reveals a divergence of the mating type B locus.</title>
        <authorList>
            <person name="Mujic A.B."/>
            <person name="Kuo A."/>
            <person name="Tritt A."/>
            <person name="Lipzen A."/>
            <person name="Chen C."/>
            <person name="Johnson J."/>
            <person name="Sharma A."/>
            <person name="Barry K."/>
            <person name="Grigoriev I.V."/>
            <person name="Spatafora J.W."/>
        </authorList>
    </citation>
    <scope>NUCLEOTIDE SEQUENCE [LARGE SCALE GENOMIC DNA]</scope>
    <source>
        <strain evidence="5 6">AM-OR11-056</strain>
    </source>
</reference>
<dbReference type="PANTHER" id="PTHR19965">
    <property type="entry name" value="RNA AND EXPORT FACTOR BINDING PROTEIN"/>
    <property type="match status" value="1"/>
</dbReference>
<dbReference type="GO" id="GO:0003729">
    <property type="term" value="F:mRNA binding"/>
    <property type="evidence" value="ECO:0007669"/>
    <property type="project" value="TreeGrafter"/>
</dbReference>
<dbReference type="AlphaFoldDB" id="A0A1J8QTV0"/>
<dbReference type="Gene3D" id="3.30.70.330">
    <property type="match status" value="1"/>
</dbReference>
<feature type="compositionally biased region" description="Polar residues" evidence="3">
    <location>
        <begin position="23"/>
        <end position="32"/>
    </location>
</feature>